<feature type="signal peptide" evidence="1">
    <location>
        <begin position="1"/>
        <end position="16"/>
    </location>
</feature>
<accession>A0ABT3FYK3</accession>
<organism evidence="2 3">
    <name type="scientific">Luteolibacter rhizosphaerae</name>
    <dbReference type="NCBI Taxonomy" id="2989719"/>
    <lineage>
        <taxon>Bacteria</taxon>
        <taxon>Pseudomonadati</taxon>
        <taxon>Verrucomicrobiota</taxon>
        <taxon>Verrucomicrobiia</taxon>
        <taxon>Verrucomicrobiales</taxon>
        <taxon>Verrucomicrobiaceae</taxon>
        <taxon>Luteolibacter</taxon>
    </lineage>
</organism>
<comment type="caution">
    <text evidence="2">The sequence shown here is derived from an EMBL/GenBank/DDBJ whole genome shotgun (WGS) entry which is preliminary data.</text>
</comment>
<evidence type="ECO:0000256" key="1">
    <source>
        <dbReference type="SAM" id="SignalP"/>
    </source>
</evidence>
<dbReference type="Pfam" id="PF18888">
    <property type="entry name" value="DUF5650"/>
    <property type="match status" value="11"/>
</dbReference>
<evidence type="ECO:0008006" key="4">
    <source>
        <dbReference type="Google" id="ProtNLM"/>
    </source>
</evidence>
<dbReference type="InterPro" id="IPR043710">
    <property type="entry name" value="DUF5650"/>
</dbReference>
<dbReference type="Proteomes" id="UP001165653">
    <property type="component" value="Unassembled WGS sequence"/>
</dbReference>
<evidence type="ECO:0000313" key="3">
    <source>
        <dbReference type="Proteomes" id="UP001165653"/>
    </source>
</evidence>
<feature type="chain" id="PRO_5046350045" description="Abnormal spindle-like microcephaly-associated protein ASH domain-containing protein" evidence="1">
    <location>
        <begin position="17"/>
        <end position="1016"/>
    </location>
</feature>
<evidence type="ECO:0000313" key="2">
    <source>
        <dbReference type="EMBL" id="MCW1912399.1"/>
    </source>
</evidence>
<name>A0ABT3FYK3_9BACT</name>
<dbReference type="InterPro" id="IPR013783">
    <property type="entry name" value="Ig-like_fold"/>
</dbReference>
<proteinExistence type="predicted"/>
<dbReference type="RefSeq" id="WP_264510750.1">
    <property type="nucleotide sequence ID" value="NZ_JAPDDR010000001.1"/>
</dbReference>
<dbReference type="Gene3D" id="2.60.40.10">
    <property type="entry name" value="Immunoglobulins"/>
    <property type="match status" value="1"/>
</dbReference>
<reference evidence="2" key="1">
    <citation type="submission" date="2022-10" db="EMBL/GenBank/DDBJ databases">
        <title>Luteolibacter sp. GHJ8, whole genome shotgun sequencing project.</title>
        <authorList>
            <person name="Zhao G."/>
            <person name="Shen L."/>
        </authorList>
    </citation>
    <scope>NUCLEOTIDE SEQUENCE</scope>
    <source>
        <strain evidence="2">GHJ8</strain>
    </source>
</reference>
<gene>
    <name evidence="2" type="ORF">OJ996_02370</name>
</gene>
<dbReference type="EMBL" id="JAPDDR010000001">
    <property type="protein sequence ID" value="MCW1912399.1"/>
    <property type="molecule type" value="Genomic_DNA"/>
</dbReference>
<sequence>MHRLLSLLVLPVSVQAVPFSQFVDPNPADGNQFGSIVLPLSTGNVVITSPGDDAGGQNAGAVYLFNGGTGALISTLRGSTAEDAIGSQVVALGNGNFVVFSPMWDNGTLEDAGAVTWASGSTGISGSVSAANSLSGSTALQRLGTRSCITLLGNGHYVVNSPAWSNGSATYAGAVIWCNGTAPTTGPMTADNSLVGSAAGDGVGGGKWESDLGSGVIALPGGNYVVVSPTWNGGNGAVTWGNGSTGTKGVVSATNSLVGTTGGSVGSHGVTILANGNYVVSSPYWYKGSTANVGAATWGSAATGVKGAVSASNSLIGGKVNDHVSIDGITTLTNGNYVVISTEWGMGNNTLTRGAVTWGNGTTGVKGAVAATNSLVGSITGDSVGSSGVAALTNGNYVVGSPYWKGLIGAATWGNGSTGIKGTISASNSMTGIQNYDGTGSRVKALSNGHYVVVSGGFIHNGVRGVGAVTWGNGSTGTKGAISAAGSLIGTKQDDGVGSSDITPLANGNYVVSSQFWDNGSNIDVGALTWRSGSGPHPGVVDVANSLVGSHHYGEVAARGRVTPLPQGDYLVLSPRWQRNDVSYTGAATWGSGTTGVSGPISPENSLVGGQYGDNVGMAPAIILPNGNYLIPSPRGVALGQGTSGVRGEISAANSVMGNLSIIEHVGNILTLPNNNYVAITGTGNSFLACSLISGADGHGQALDYSTAFTRPFSGYSFAFRHDEHHSFYFASPGDGSGKVLVGDQTTGFSTSKLAVARADSSPLSSGTTIDFGEAPPSPAMVMPITLKNTSSTAASLAIFEATVTGPDRYNFRMEVAPASMIEAGQSSTLQIHFSADNSKTYNATLTLTTNDPDQPTFSLNLTGHGFSQARFGYNGFVAGAGFSGDNAAFDATPQKDGVSNLLKFAFNLVPHWPDTRRLTPWSGTGYADTTGLPLYSIVEKDGQTWFQVEYGRLRYGGITYTAKWSDSLNPGSFVPMNGVKTVVPSFGDRDRIIERVAIDPATRSRLFGIVEVTLP</sequence>
<protein>
    <recommendedName>
        <fullName evidence="4">Abnormal spindle-like microcephaly-associated protein ASH domain-containing protein</fullName>
    </recommendedName>
</protein>
<keyword evidence="1" id="KW-0732">Signal</keyword>
<keyword evidence="3" id="KW-1185">Reference proteome</keyword>